<dbReference type="AlphaFoldDB" id="A0A2A2JTR6"/>
<keyword evidence="3" id="KW-1185">Reference proteome</keyword>
<evidence type="ECO:0000256" key="1">
    <source>
        <dbReference type="SAM" id="MobiDB-lite"/>
    </source>
</evidence>
<accession>A0A2A2JTR6</accession>
<feature type="compositionally biased region" description="Polar residues" evidence="1">
    <location>
        <begin position="91"/>
        <end position="112"/>
    </location>
</feature>
<protein>
    <submittedName>
        <fullName evidence="2">Uncharacterized protein</fullName>
    </submittedName>
</protein>
<reference evidence="2 3" key="1">
    <citation type="journal article" date="2017" name="Curr. Biol.">
        <title>Genome architecture and evolution of a unichromosomal asexual nematode.</title>
        <authorList>
            <person name="Fradin H."/>
            <person name="Zegar C."/>
            <person name="Gutwein M."/>
            <person name="Lucas J."/>
            <person name="Kovtun M."/>
            <person name="Corcoran D."/>
            <person name="Baugh L.R."/>
            <person name="Kiontke K."/>
            <person name="Gunsalus K."/>
            <person name="Fitch D.H."/>
            <person name="Piano F."/>
        </authorList>
    </citation>
    <scope>NUCLEOTIDE SEQUENCE [LARGE SCALE GENOMIC DNA]</scope>
    <source>
        <strain evidence="2">PF1309</strain>
    </source>
</reference>
<proteinExistence type="predicted"/>
<feature type="region of interest" description="Disordered" evidence="1">
    <location>
        <begin position="63"/>
        <end position="112"/>
    </location>
</feature>
<dbReference type="Proteomes" id="UP000218231">
    <property type="component" value="Unassembled WGS sequence"/>
</dbReference>
<comment type="caution">
    <text evidence="2">The sequence shown here is derived from an EMBL/GenBank/DDBJ whole genome shotgun (WGS) entry which is preliminary data.</text>
</comment>
<gene>
    <name evidence="2" type="ORF">WR25_00625</name>
</gene>
<evidence type="ECO:0000313" key="3">
    <source>
        <dbReference type="Proteomes" id="UP000218231"/>
    </source>
</evidence>
<organism evidence="2 3">
    <name type="scientific">Diploscapter pachys</name>
    <dbReference type="NCBI Taxonomy" id="2018661"/>
    <lineage>
        <taxon>Eukaryota</taxon>
        <taxon>Metazoa</taxon>
        <taxon>Ecdysozoa</taxon>
        <taxon>Nematoda</taxon>
        <taxon>Chromadorea</taxon>
        <taxon>Rhabditida</taxon>
        <taxon>Rhabditina</taxon>
        <taxon>Rhabditomorpha</taxon>
        <taxon>Rhabditoidea</taxon>
        <taxon>Rhabditidae</taxon>
        <taxon>Diploscapter</taxon>
    </lineage>
</organism>
<sequence>MGQKEQKPLKRTKRVDEGQIFLMKPSCSCADSLFTISDTECSEINEEQERRRIRDWARRHRRSLHSTSHNVVEHQHLNTSHGHSRYAPPTHSHNQQQIGYGSPVNGNTGHQIRSSFYESPHISHSAHVLGRNAAANGNHSNKVRKLVVDSYS</sequence>
<name>A0A2A2JTR6_9BILA</name>
<dbReference type="EMBL" id="LIAE01010223">
    <property type="protein sequence ID" value="PAV65071.1"/>
    <property type="molecule type" value="Genomic_DNA"/>
</dbReference>
<evidence type="ECO:0000313" key="2">
    <source>
        <dbReference type="EMBL" id="PAV65071.1"/>
    </source>
</evidence>